<evidence type="ECO:0000259" key="6">
    <source>
        <dbReference type="Pfam" id="PF01103"/>
    </source>
</evidence>
<feature type="chain" id="PRO_5015513179" evidence="5">
    <location>
        <begin position="21"/>
        <end position="589"/>
    </location>
</feature>
<proteinExistence type="predicted"/>
<dbReference type="GO" id="GO:0019867">
    <property type="term" value="C:outer membrane"/>
    <property type="evidence" value="ECO:0007669"/>
    <property type="project" value="InterPro"/>
</dbReference>
<dbReference type="RefSeq" id="WP_245882583.1">
    <property type="nucleotide sequence ID" value="NZ_QBUD01000002.1"/>
</dbReference>
<evidence type="ECO:0000256" key="2">
    <source>
        <dbReference type="ARBA" id="ARBA00022452"/>
    </source>
</evidence>
<reference evidence="8 9" key="1">
    <citation type="submission" date="2018-04" db="EMBL/GenBank/DDBJ databases">
        <title>Genomic Encyclopedia of Archaeal and Bacterial Type Strains, Phase II (KMG-II): from individual species to whole genera.</title>
        <authorList>
            <person name="Goeker M."/>
        </authorList>
    </citation>
    <scope>NUCLEOTIDE SEQUENCE [LARGE SCALE GENOMIC DNA]</scope>
    <source>
        <strain evidence="8 9">DSM 29955</strain>
    </source>
</reference>
<gene>
    <name evidence="8" type="ORF">C8N45_102375</name>
</gene>
<dbReference type="InterPro" id="IPR010827">
    <property type="entry name" value="BamA/TamA_POTRA"/>
</dbReference>
<keyword evidence="2" id="KW-1134">Transmembrane beta strand</keyword>
<keyword evidence="5" id="KW-0732">Signal</keyword>
<feature type="domain" description="POTRA" evidence="7">
    <location>
        <begin position="191"/>
        <end position="262"/>
    </location>
</feature>
<evidence type="ECO:0000259" key="7">
    <source>
        <dbReference type="Pfam" id="PF07244"/>
    </source>
</evidence>
<keyword evidence="3" id="KW-0812">Transmembrane</keyword>
<comment type="caution">
    <text evidence="8">The sequence shown here is derived from an EMBL/GenBank/DDBJ whole genome shotgun (WGS) entry which is preliminary data.</text>
</comment>
<dbReference type="Proteomes" id="UP000244523">
    <property type="component" value="Unassembled WGS sequence"/>
</dbReference>
<dbReference type="PANTHER" id="PTHR12815">
    <property type="entry name" value="SORTING AND ASSEMBLY MACHINERY SAMM50 PROTEIN FAMILY MEMBER"/>
    <property type="match status" value="1"/>
</dbReference>
<keyword evidence="9" id="KW-1185">Reference proteome</keyword>
<comment type="subcellular location">
    <subcellularLocation>
        <location evidence="1">Membrane</location>
    </subcellularLocation>
</comment>
<evidence type="ECO:0000256" key="4">
    <source>
        <dbReference type="ARBA" id="ARBA00023136"/>
    </source>
</evidence>
<dbReference type="InterPro" id="IPR039910">
    <property type="entry name" value="D15-like"/>
</dbReference>
<evidence type="ECO:0000256" key="3">
    <source>
        <dbReference type="ARBA" id="ARBA00022692"/>
    </source>
</evidence>
<evidence type="ECO:0000256" key="1">
    <source>
        <dbReference type="ARBA" id="ARBA00004370"/>
    </source>
</evidence>
<dbReference type="Gene3D" id="2.40.160.50">
    <property type="entry name" value="membrane protein fhac: a member of the omp85/tpsb transporter family"/>
    <property type="match status" value="1"/>
</dbReference>
<dbReference type="Pfam" id="PF07244">
    <property type="entry name" value="POTRA"/>
    <property type="match status" value="1"/>
</dbReference>
<protein>
    <submittedName>
        <fullName evidence="8">Autotransporter secretion outer membrane protein TamA</fullName>
    </submittedName>
</protein>
<dbReference type="Pfam" id="PF01103">
    <property type="entry name" value="Omp85"/>
    <property type="match status" value="1"/>
</dbReference>
<dbReference type="Gene3D" id="3.10.20.310">
    <property type="entry name" value="membrane protein fhac"/>
    <property type="match status" value="1"/>
</dbReference>
<organism evidence="8 9">
    <name type="scientific">Yoonia sediminilitoris</name>
    <dbReference type="NCBI Taxonomy" id="1286148"/>
    <lineage>
        <taxon>Bacteria</taxon>
        <taxon>Pseudomonadati</taxon>
        <taxon>Pseudomonadota</taxon>
        <taxon>Alphaproteobacteria</taxon>
        <taxon>Rhodobacterales</taxon>
        <taxon>Paracoccaceae</taxon>
        <taxon>Yoonia</taxon>
    </lineage>
</organism>
<keyword evidence="4" id="KW-0472">Membrane</keyword>
<sequence>MRIKVLVSVFAFSCAGALQAQDVSIKTDEAWSELNAASLLRQLEEGAVPQDYVAAARADYRRLLTALYGEGFYGSTISITIDGVEASSISPLGAPSVIRKVVIEVDAGPRFKFGRLAISPVPQTLEFPEEFRRGRTAETRRIKEAVSLSLDSWRDLGYPKVTVAEQRIVARHPKRRLDVDVALDTGPRLTFGALTPNGNRNVRDERIVQIAGLPTGEVYSPQALEMAERRLRRTGAFDSVALQEADEIGPGDTLPITAQVAEAKLRRIGFGLELSSIDGVTVSAFWLHRNLLGGAERARLNVEVAGIDGQTGGTDYAIQGQFTRPASFGPDTEYYFKGEIAREDEPNYLLDKISLETGLSRIINDDLTVQAGVGLLRASEESEIGSRDYTLLTLPLEATLDRRNDPTNASQGYFIDLTATPFVSADGEVAGARLFSDTRGYVEITESLTFGARAQIGSVIGADLDEAPADFLFYSGGGGTVRGQPYQSLGVDRVINGQTISTGGDSFVGTQLEARYGINDALSVVGFYDAGFVGETQTPLEDGDWHAGAGFGLRYNTGIGPIRFDVATPASGDNAGEEVQVYIGIGQAF</sequence>
<evidence type="ECO:0000256" key="5">
    <source>
        <dbReference type="SAM" id="SignalP"/>
    </source>
</evidence>
<dbReference type="InterPro" id="IPR000184">
    <property type="entry name" value="Bac_surfAg_D15"/>
</dbReference>
<evidence type="ECO:0000313" key="8">
    <source>
        <dbReference type="EMBL" id="PUB17363.1"/>
    </source>
</evidence>
<dbReference type="PANTHER" id="PTHR12815:SF18">
    <property type="entry name" value="SORTING AND ASSEMBLY MACHINERY COMPONENT 50 HOMOLOG"/>
    <property type="match status" value="1"/>
</dbReference>
<feature type="signal peptide" evidence="5">
    <location>
        <begin position="1"/>
        <end position="20"/>
    </location>
</feature>
<dbReference type="EMBL" id="QBUD01000002">
    <property type="protein sequence ID" value="PUB17363.1"/>
    <property type="molecule type" value="Genomic_DNA"/>
</dbReference>
<dbReference type="AlphaFoldDB" id="A0A2T6KMC5"/>
<accession>A0A2T6KMC5</accession>
<name>A0A2T6KMC5_9RHOB</name>
<feature type="domain" description="Bacterial surface antigen (D15)" evidence="6">
    <location>
        <begin position="290"/>
        <end position="589"/>
    </location>
</feature>
<evidence type="ECO:0000313" key="9">
    <source>
        <dbReference type="Proteomes" id="UP000244523"/>
    </source>
</evidence>